<comment type="caution">
    <text evidence="5">The sequence shown here is derived from an EMBL/GenBank/DDBJ whole genome shotgun (WGS) entry which is preliminary data.</text>
</comment>
<feature type="coiled-coil region" evidence="2">
    <location>
        <begin position="95"/>
        <end position="160"/>
    </location>
</feature>
<sequence length="245" mass="28555">RMEEEYVQYELVDGEEVDYVEYNKDDQPIEESSQRPNSTKLNIKGRTFFSNAVLFKAIKAVIKGNMNVNKAANFYGVPRSSLQRKVAQSREEHKRSVNEEYLKKLEAKAQKEREESLDEETIQWRDEYQRRIDEVEANVAEEIRREEAAAAEEREKAQFDQVDSECIIEENVDPSVDNHIYLDAGQNSSRRDNDEDDDIPPPPQIGLERGSTKRFEEEVEVVADELEEREGSVEGMPRLDCFHQY</sequence>
<gene>
    <name evidence="5" type="ORF">PFISCL1PPCAC_2421</name>
</gene>
<evidence type="ECO:0000256" key="2">
    <source>
        <dbReference type="SAM" id="Coils"/>
    </source>
</evidence>
<protein>
    <recommendedName>
        <fullName evidence="4">HTH psq-type domain-containing protein</fullName>
    </recommendedName>
</protein>
<dbReference type="InterPro" id="IPR007889">
    <property type="entry name" value="HTH_Psq"/>
</dbReference>
<evidence type="ECO:0000256" key="3">
    <source>
        <dbReference type="SAM" id="MobiDB-lite"/>
    </source>
</evidence>
<feature type="compositionally biased region" description="Acidic residues" evidence="3">
    <location>
        <begin position="217"/>
        <end position="228"/>
    </location>
</feature>
<organism evidence="5 6">
    <name type="scientific">Pristionchus fissidentatus</name>
    <dbReference type="NCBI Taxonomy" id="1538716"/>
    <lineage>
        <taxon>Eukaryota</taxon>
        <taxon>Metazoa</taxon>
        <taxon>Ecdysozoa</taxon>
        <taxon>Nematoda</taxon>
        <taxon>Chromadorea</taxon>
        <taxon>Rhabditida</taxon>
        <taxon>Rhabditina</taxon>
        <taxon>Diplogasteromorpha</taxon>
        <taxon>Diplogasteroidea</taxon>
        <taxon>Neodiplogasteridae</taxon>
        <taxon>Pristionchus</taxon>
    </lineage>
</organism>
<dbReference type="SUPFAM" id="SSF46689">
    <property type="entry name" value="Homeodomain-like"/>
    <property type="match status" value="1"/>
</dbReference>
<accession>A0AAV5UZE1</accession>
<dbReference type="EMBL" id="BTSY01000001">
    <property type="protein sequence ID" value="GMT11124.1"/>
    <property type="molecule type" value="Genomic_DNA"/>
</dbReference>
<feature type="region of interest" description="Disordered" evidence="3">
    <location>
        <begin position="175"/>
        <end position="245"/>
    </location>
</feature>
<dbReference type="Gene3D" id="1.10.10.60">
    <property type="entry name" value="Homeodomain-like"/>
    <property type="match status" value="1"/>
</dbReference>
<name>A0AAV5UZE1_9BILA</name>
<dbReference type="InterPro" id="IPR009057">
    <property type="entry name" value="Homeodomain-like_sf"/>
</dbReference>
<dbReference type="GO" id="GO:0005634">
    <property type="term" value="C:nucleus"/>
    <property type="evidence" value="ECO:0007669"/>
    <property type="project" value="UniProtKB-SubCell"/>
</dbReference>
<dbReference type="Proteomes" id="UP001432322">
    <property type="component" value="Unassembled WGS sequence"/>
</dbReference>
<evidence type="ECO:0000259" key="4">
    <source>
        <dbReference type="Pfam" id="PF05225"/>
    </source>
</evidence>
<evidence type="ECO:0000313" key="6">
    <source>
        <dbReference type="Proteomes" id="UP001432322"/>
    </source>
</evidence>
<dbReference type="AlphaFoldDB" id="A0AAV5UZE1"/>
<keyword evidence="2" id="KW-0175">Coiled coil</keyword>
<feature type="non-terminal residue" evidence="5">
    <location>
        <position position="1"/>
    </location>
</feature>
<reference evidence="5" key="1">
    <citation type="submission" date="2023-10" db="EMBL/GenBank/DDBJ databases">
        <title>Genome assembly of Pristionchus species.</title>
        <authorList>
            <person name="Yoshida K."/>
            <person name="Sommer R.J."/>
        </authorList>
    </citation>
    <scope>NUCLEOTIDE SEQUENCE</scope>
    <source>
        <strain evidence="5">RS5133</strain>
    </source>
</reference>
<evidence type="ECO:0000313" key="5">
    <source>
        <dbReference type="EMBL" id="GMT11124.1"/>
    </source>
</evidence>
<proteinExistence type="predicted"/>
<keyword evidence="6" id="KW-1185">Reference proteome</keyword>
<feature type="domain" description="HTH psq-type" evidence="4">
    <location>
        <begin position="54"/>
        <end position="95"/>
    </location>
</feature>
<comment type="subcellular location">
    <subcellularLocation>
        <location evidence="1">Nucleus</location>
    </subcellularLocation>
</comment>
<evidence type="ECO:0000256" key="1">
    <source>
        <dbReference type="ARBA" id="ARBA00004123"/>
    </source>
</evidence>
<dbReference type="Pfam" id="PF05225">
    <property type="entry name" value="HTH_psq"/>
    <property type="match status" value="1"/>
</dbReference>
<dbReference type="GO" id="GO:0003677">
    <property type="term" value="F:DNA binding"/>
    <property type="evidence" value="ECO:0007669"/>
    <property type="project" value="InterPro"/>
</dbReference>